<keyword evidence="4" id="KW-0808">Transferase</keyword>
<keyword evidence="2" id="KW-1133">Transmembrane helix</keyword>
<proteinExistence type="inferred from homology"/>
<feature type="transmembrane region" description="Helical" evidence="2">
    <location>
        <begin position="12"/>
        <end position="34"/>
    </location>
</feature>
<evidence type="ECO:0000259" key="3">
    <source>
        <dbReference type="Pfam" id="PF13649"/>
    </source>
</evidence>
<dbReference type="CDD" id="cd02440">
    <property type="entry name" value="AdoMet_MTases"/>
    <property type="match status" value="1"/>
</dbReference>
<protein>
    <submittedName>
        <fullName evidence="4">UMTA methyltransferase</fullName>
    </submittedName>
</protein>
<name>A0A010R4X2_9PEZI</name>
<gene>
    <name evidence="4" type="ORF">CFIO01_12264</name>
</gene>
<dbReference type="GO" id="GO:0032259">
    <property type="term" value="P:methylation"/>
    <property type="evidence" value="ECO:0007669"/>
    <property type="project" value="UniProtKB-KW"/>
</dbReference>
<dbReference type="PANTHER" id="PTHR43591:SF24">
    <property type="entry name" value="2-METHOXY-6-POLYPRENYL-1,4-BENZOQUINOL METHYLASE, MITOCHONDRIAL"/>
    <property type="match status" value="1"/>
</dbReference>
<dbReference type="eggNOG" id="ENOG502RBCG">
    <property type="taxonomic scope" value="Eukaryota"/>
</dbReference>
<dbReference type="EMBL" id="JARH01000919">
    <property type="protein sequence ID" value="EXF75266.1"/>
    <property type="molecule type" value="Genomic_DNA"/>
</dbReference>
<comment type="similarity">
    <text evidence="1">Belongs to the methyltransferase superfamily. LaeA methyltransferase family.</text>
</comment>
<reference evidence="4 5" key="1">
    <citation type="submission" date="2014-02" db="EMBL/GenBank/DDBJ databases">
        <title>The genome sequence of Colletotrichum fioriniae PJ7.</title>
        <authorList>
            <person name="Baroncelli R."/>
            <person name="Thon M.R."/>
        </authorList>
    </citation>
    <scope>NUCLEOTIDE SEQUENCE [LARGE SCALE GENOMIC DNA]</scope>
    <source>
        <strain evidence="4 5">PJ7</strain>
    </source>
</reference>
<dbReference type="GO" id="GO:0008168">
    <property type="term" value="F:methyltransferase activity"/>
    <property type="evidence" value="ECO:0007669"/>
    <property type="project" value="UniProtKB-KW"/>
</dbReference>
<dbReference type="InterPro" id="IPR029063">
    <property type="entry name" value="SAM-dependent_MTases_sf"/>
</dbReference>
<dbReference type="KEGG" id="cfj:CFIO01_12264"/>
<keyword evidence="2" id="KW-0472">Membrane</keyword>
<accession>A0A010R4X2</accession>
<evidence type="ECO:0000256" key="1">
    <source>
        <dbReference type="ARBA" id="ARBA00038158"/>
    </source>
</evidence>
<keyword evidence="5" id="KW-1185">Reference proteome</keyword>
<dbReference type="OrthoDB" id="506498at2759"/>
<dbReference type="Proteomes" id="UP000020467">
    <property type="component" value="Unassembled WGS sequence"/>
</dbReference>
<keyword evidence="2" id="KW-0812">Transmembrane</keyword>
<evidence type="ECO:0000313" key="4">
    <source>
        <dbReference type="EMBL" id="EXF75266.1"/>
    </source>
</evidence>
<keyword evidence="4" id="KW-0489">Methyltransferase</keyword>
<organism evidence="4 5">
    <name type="scientific">Colletotrichum fioriniae PJ7</name>
    <dbReference type="NCBI Taxonomy" id="1445577"/>
    <lineage>
        <taxon>Eukaryota</taxon>
        <taxon>Fungi</taxon>
        <taxon>Dikarya</taxon>
        <taxon>Ascomycota</taxon>
        <taxon>Pezizomycotina</taxon>
        <taxon>Sordariomycetes</taxon>
        <taxon>Hypocreomycetidae</taxon>
        <taxon>Glomerellales</taxon>
        <taxon>Glomerellaceae</taxon>
        <taxon>Colletotrichum</taxon>
        <taxon>Colletotrichum acutatum species complex</taxon>
    </lineage>
</organism>
<dbReference type="Pfam" id="PF13649">
    <property type="entry name" value="Methyltransf_25"/>
    <property type="match status" value="1"/>
</dbReference>
<dbReference type="SUPFAM" id="SSF53335">
    <property type="entry name" value="S-adenosyl-L-methionine-dependent methyltransferases"/>
    <property type="match status" value="1"/>
</dbReference>
<dbReference type="PANTHER" id="PTHR43591">
    <property type="entry name" value="METHYLTRANSFERASE"/>
    <property type="match status" value="1"/>
</dbReference>
<evidence type="ECO:0000313" key="5">
    <source>
        <dbReference type="Proteomes" id="UP000020467"/>
    </source>
</evidence>
<sequence length="536" mass="60027">MQLVSRQHPPLDFAVGVGALVVATSIGMFAQLLGGGGELLKEAQKTRRPGSFRKTTVYLASGTASEGKLRLTGSMDLATGKSGVQAARMGWDPLPHPPYATQWPGISTSWLSAGSILEFSCVQGGLGPAITAEDISMSPEDCLVRTAPRTKGYRTGSQLFQYFGRKTLSLIELVRKKNYSIVVVDMASDPQTVPLDNAFLETITYQGREYQRYAVDNGAYFAPIDEDEVERLQMMHVVLSIVFENRLLFPPITRPRRILECGFGAGDWAIEVAQQHQNCEVVAIDICPHIWPDESQTPTNLNLQVDDLNSRFTFPSNHFDLVHSQMMAGGIHSNRWRDYLRDIHRVLRPGGWCQMVEIYFNAQSDNGTLTQNHALRRWSRRYLDSMQPYKDPRAPMQMQSWMQSAGFDSVETQMIPLPTCGWSNDPRQHQIGVANRENVRRMLASLAMYPMTEFRGMTSQEFQVLVAQARSEADNPAFRATLGDSVQAYFPITSSAWELRAFAFQRGFDGPFLSDKDYDNDDVTAANTPCLARNPT</sequence>
<dbReference type="HOGENOM" id="CLU_508062_0_0_1"/>
<dbReference type="AlphaFoldDB" id="A0A010R4X2"/>
<dbReference type="InterPro" id="IPR041698">
    <property type="entry name" value="Methyltransf_25"/>
</dbReference>
<comment type="caution">
    <text evidence="4">The sequence shown here is derived from an EMBL/GenBank/DDBJ whole genome shotgun (WGS) entry which is preliminary data.</text>
</comment>
<evidence type="ECO:0000256" key="2">
    <source>
        <dbReference type="SAM" id="Phobius"/>
    </source>
</evidence>
<feature type="domain" description="Methyltransferase" evidence="3">
    <location>
        <begin position="258"/>
        <end position="351"/>
    </location>
</feature>
<dbReference type="Gene3D" id="3.40.50.150">
    <property type="entry name" value="Vaccinia Virus protein VP39"/>
    <property type="match status" value="1"/>
</dbReference>